<feature type="transmembrane region" description="Helical" evidence="3">
    <location>
        <begin position="290"/>
        <end position="313"/>
    </location>
</feature>
<protein>
    <submittedName>
        <fullName evidence="5">ABC transporter family protein</fullName>
    </submittedName>
    <submittedName>
        <fullName evidence="6">ABC_transporter family protein</fullName>
    </submittedName>
</protein>
<dbReference type="EMBL" id="CAXDID020000055">
    <property type="protein sequence ID" value="CAL6006948.1"/>
    <property type="molecule type" value="Genomic_DNA"/>
</dbReference>
<evidence type="ECO:0000256" key="1">
    <source>
        <dbReference type="ARBA" id="ARBA00022741"/>
    </source>
</evidence>
<dbReference type="InterPro" id="IPR003593">
    <property type="entry name" value="AAA+_ATPase"/>
</dbReference>
<keyword evidence="3" id="KW-0472">Membrane</keyword>
<comment type="caution">
    <text evidence="5">The sequence shown here is derived from an EMBL/GenBank/DDBJ whole genome shotgun (WGS) entry which is preliminary data.</text>
</comment>
<dbReference type="Gene3D" id="3.40.50.300">
    <property type="entry name" value="P-loop containing nucleotide triphosphate hydrolases"/>
    <property type="match status" value="2"/>
</dbReference>
<dbReference type="InterPro" id="IPR027417">
    <property type="entry name" value="P-loop_NTPase"/>
</dbReference>
<dbReference type="SUPFAM" id="SSF52540">
    <property type="entry name" value="P-loop containing nucleoside triphosphate hydrolases"/>
    <property type="match status" value="2"/>
</dbReference>
<gene>
    <name evidence="6" type="ORF">HINF_LOCUS20397</name>
    <name evidence="5" type="ORF">HINF_LOCUS39215</name>
</gene>
<accession>A0AA86Q3L6</accession>
<evidence type="ECO:0000256" key="3">
    <source>
        <dbReference type="SAM" id="Phobius"/>
    </source>
</evidence>
<dbReference type="Proteomes" id="UP001642409">
    <property type="component" value="Unassembled WGS sequence"/>
</dbReference>
<feature type="transmembrane region" description="Helical" evidence="3">
    <location>
        <begin position="251"/>
        <end position="269"/>
    </location>
</feature>
<evidence type="ECO:0000313" key="7">
    <source>
        <dbReference type="Proteomes" id="UP001642409"/>
    </source>
</evidence>
<dbReference type="GO" id="GO:0140359">
    <property type="term" value="F:ABC-type transporter activity"/>
    <property type="evidence" value="ECO:0007669"/>
    <property type="project" value="InterPro"/>
</dbReference>
<keyword evidence="1" id="KW-0547">Nucleotide-binding</keyword>
<feature type="transmembrane region" description="Helical" evidence="3">
    <location>
        <begin position="1665"/>
        <end position="1685"/>
    </location>
</feature>
<feature type="transmembrane region" description="Helical" evidence="3">
    <location>
        <begin position="393"/>
        <end position="415"/>
    </location>
</feature>
<organism evidence="5">
    <name type="scientific">Hexamita inflata</name>
    <dbReference type="NCBI Taxonomy" id="28002"/>
    <lineage>
        <taxon>Eukaryota</taxon>
        <taxon>Metamonada</taxon>
        <taxon>Diplomonadida</taxon>
        <taxon>Hexamitidae</taxon>
        <taxon>Hexamitinae</taxon>
        <taxon>Hexamita</taxon>
    </lineage>
</organism>
<keyword evidence="2" id="KW-0067">ATP-binding</keyword>
<dbReference type="GO" id="GO:0005319">
    <property type="term" value="F:lipid transporter activity"/>
    <property type="evidence" value="ECO:0007669"/>
    <property type="project" value="TreeGrafter"/>
</dbReference>
<keyword evidence="7" id="KW-1185">Reference proteome</keyword>
<feature type="transmembrane region" description="Helical" evidence="3">
    <location>
        <begin position="1034"/>
        <end position="1057"/>
    </location>
</feature>
<dbReference type="GO" id="GO:0016887">
    <property type="term" value="F:ATP hydrolysis activity"/>
    <property type="evidence" value="ECO:0007669"/>
    <property type="project" value="InterPro"/>
</dbReference>
<evidence type="ECO:0000313" key="6">
    <source>
        <dbReference type="EMBL" id="CAL6006948.1"/>
    </source>
</evidence>
<dbReference type="PROSITE" id="PS00211">
    <property type="entry name" value="ABC_TRANSPORTER_1"/>
    <property type="match status" value="1"/>
</dbReference>
<proteinExistence type="predicted"/>
<dbReference type="GO" id="GO:0016020">
    <property type="term" value="C:membrane"/>
    <property type="evidence" value="ECO:0007669"/>
    <property type="project" value="InterPro"/>
</dbReference>
<dbReference type="InterPro" id="IPR003439">
    <property type="entry name" value="ABC_transporter-like_ATP-bd"/>
</dbReference>
<feature type="transmembrane region" description="Helical" evidence="3">
    <location>
        <begin position="1626"/>
        <end position="1645"/>
    </location>
</feature>
<feature type="transmembrane region" description="Helical" evidence="3">
    <location>
        <begin position="361"/>
        <end position="381"/>
    </location>
</feature>
<feature type="transmembrane region" description="Helical" evidence="3">
    <location>
        <begin position="1568"/>
        <end position="1590"/>
    </location>
</feature>
<dbReference type="PANTHER" id="PTHR19229">
    <property type="entry name" value="ATP-BINDING CASSETTE TRANSPORTER SUBFAMILY A ABCA"/>
    <property type="match status" value="1"/>
</dbReference>
<evidence type="ECO:0000259" key="4">
    <source>
        <dbReference type="PROSITE" id="PS50893"/>
    </source>
</evidence>
<evidence type="ECO:0000313" key="5">
    <source>
        <dbReference type="EMBL" id="CAI9951570.1"/>
    </source>
</evidence>
<keyword evidence="3" id="KW-1133">Transmembrane helix</keyword>
<feature type="transmembrane region" description="Helical" evidence="3">
    <location>
        <begin position="1528"/>
        <end position="1556"/>
    </location>
</feature>
<reference evidence="5" key="1">
    <citation type="submission" date="2023-06" db="EMBL/GenBank/DDBJ databases">
        <authorList>
            <person name="Kurt Z."/>
        </authorList>
    </citation>
    <scope>NUCLEOTIDE SEQUENCE</scope>
</reference>
<name>A0AA86Q3L6_9EUKA</name>
<evidence type="ECO:0000256" key="2">
    <source>
        <dbReference type="ARBA" id="ARBA00022840"/>
    </source>
</evidence>
<dbReference type="InterPro" id="IPR026082">
    <property type="entry name" value="ABCA"/>
</dbReference>
<dbReference type="CDD" id="cd03263">
    <property type="entry name" value="ABC_subfamily_A"/>
    <property type="match status" value="1"/>
</dbReference>
<dbReference type="SMART" id="SM00382">
    <property type="entry name" value="AAA"/>
    <property type="match status" value="1"/>
</dbReference>
<feature type="transmembrane region" description="Helical" evidence="3">
    <location>
        <begin position="1596"/>
        <end position="1614"/>
    </location>
</feature>
<feature type="transmembrane region" description="Helical" evidence="3">
    <location>
        <begin position="467"/>
        <end position="488"/>
    </location>
</feature>
<dbReference type="InterPro" id="IPR017871">
    <property type="entry name" value="ABC_transporter-like_CS"/>
</dbReference>
<dbReference type="EMBL" id="CATOUU010000825">
    <property type="protein sequence ID" value="CAI9951570.1"/>
    <property type="molecule type" value="Genomic_DNA"/>
</dbReference>
<reference evidence="6 7" key="2">
    <citation type="submission" date="2024-07" db="EMBL/GenBank/DDBJ databases">
        <authorList>
            <person name="Akdeniz Z."/>
        </authorList>
    </citation>
    <scope>NUCLEOTIDE SEQUENCE [LARGE SCALE GENOMIC DNA]</scope>
</reference>
<dbReference type="PROSITE" id="PS50893">
    <property type="entry name" value="ABC_TRANSPORTER_2"/>
    <property type="match status" value="1"/>
</dbReference>
<keyword evidence="3" id="KW-0812">Transmembrane</keyword>
<dbReference type="Pfam" id="PF00005">
    <property type="entry name" value="ABC_tran"/>
    <property type="match status" value="2"/>
</dbReference>
<feature type="transmembrane region" description="Helical" evidence="3">
    <location>
        <begin position="333"/>
        <end position="354"/>
    </location>
</feature>
<sequence>MVKLKSSQFTKLQTSHFKALFLKDIVGTVQGHYTMFVLRTLLPSLLLLILYVLNHAHDASDNTGIPNSISASNLTLPSCYALGGSDQSGGLGAKKQLDECHLVAYYPKNAITTEIMQLAMQGLRSDNFIGYDSKDDFQKQKLKLYSVEFQADFVSGQAIEDVVKKLSVLISYNQTYVDMPHFYSMYGDEKFALAQPYNLDFSYASWSSFPLAIQTHVLKAIMKLHNIDYDPIYRANVVQARNRPYKQDESLSTILFGLIFVLQSIFVVIQIQQDKQGQLDSIRLSGVADIIYISELFCFQMCCFVLMGFFQFYTAFWLPGGNDVFYKMNKLQFILIVFIGGIYATCFGIFVGLLTKPKASILILIFSAYVIIVLCFQMFQSTMLYDTSIMPKFGLFIIRWIFPYATVMSTSASVIKYNKFDIDFDSNKTFQYIQEKDPYTMKNFTTSTKDNEGAFSSKIQFDLPSNAYILFLSFCQAGLLFFFAWILGEFLPGNASASRPFWTLFRRQEQTSGFTHGQLIEKNINVFKAQIQNKIRQKLTPEQVMKCFKEATQKCDQQVVDTAVKVLTNDYTNDEVLIAHHIHKAFDRGVFGKQSIMQGRVHQAVQSVNMCVHKGEIFGLAGHNGAGKSTTLNILTGAIKIDTRGYRIFQNDKFTRQNINNAWLCNQYSIRDDIISVRRQLAYCPQFNTNLYSELTIYQNLKFMCRIQNIPFYDHHRTIIRILKKMNLDNWKDKKIQQLSGGMQRRVSIAMTMVNSQTKLIIMDEPSTGLDPQTKRIIWANVKDIARHSRKTPIVTGSSIEGAKVHRVKADKPGVIITSHDMNELDTLCDSIQIMSEGLIVAQGTSLELKQKYGSGYTLTIIGKDKRKLQAFKRLFDQYLESTNAQQFVKEVDNSGAVSTFSVSQQYSDKVGQLIRYLEQYVVSDSDLQDYCFERTSMDEVFVNVGHKFQVANGAEIDVTQLKDIDTITQDGIQVVEYTADESIDVEINQKNWPTSNTKQDIQKILSPERSKPHIGIALLLKMAKKDKIQKCGVFGYICLPFVVLLVAFLIVNVLLVKVVDTANKEIDSYIDQFTQICTGCQAMDVANIPVGQCEGFDAWGFPGLCEQAKILQRKEYQPNVTWYGGDQRVWPDSPSLYDLQEEQSRVLVFDKQKMLGKTNYGGSISSAQRGQQVIQSLKYGTFTLTKVSYSYLNAQGSPVNDQVQSQMSQQLNLISPPASTLDMFDVRPIAIKSRNANNKEQNSFNLKYDLKLENGYDFFESADELDQNTLNKLNRDRYVYSNQKVNHNENCKLLIENYSSLPAENKTLEEQSYIRRNVACVYMDDKYALQDLNQQIASMIPLGFIDLDSALNDVSQKIFKPVISSFAPSRQVFEHNEMYKIKFKWINSNNYDSLSNSFSSLESLKIDDPGIRRVPSGLPTILEPNWLLDNSFLPHTALIDLSTRLGTAIMKNQTNSPVNVRFGVQKYNDAMLNTMDVMQTQVSLILVTTMQVVATWCIIFKFGSHIVQDRETGFRRQLYLNGVGRKYYFNIQVLYTVLVAISVQIVIFVLGRWIFNLQTFVRMDGTMYFIIAIVAVISTTSLSLFIASFVTKSSVYNLIGILIILVTIITVMLNMKTVGAQPPWYSFALPSIGYAMLILSTSYYGTKPSELFDSNLGNLLIEVIVYSFGLGCVGILLDAVLPVNGIRPFFLKQKQVEEVESEKFSGENGVGIGDELKTQKTQTNISAEEERLEKFGHAVLNKFNASEFNVKSPRDEAAFHQVDRMDKDVYRERQLLQSGIPKNTPVVVANIAKKFGDFLALRDLSFHIPVSDQGCVFALLGPNGAAKTTTINLMTGLTQSDAGAIYLHGFNMNDQHQAEQAYKHIGLCSQFDVYLTELSVRDHLKLFAAIHGVKWNEINKIVQKLAGFVCLGEVLDKQVGQLSGGMRRRLSLALAIIG</sequence>
<dbReference type="GO" id="GO:0005524">
    <property type="term" value="F:ATP binding"/>
    <property type="evidence" value="ECO:0007669"/>
    <property type="project" value="UniProtKB-KW"/>
</dbReference>
<feature type="domain" description="ABC transporter" evidence="4">
    <location>
        <begin position="577"/>
        <end position="862"/>
    </location>
</feature>